<dbReference type="SUPFAM" id="SSF81301">
    <property type="entry name" value="Nucleotidyltransferase"/>
    <property type="match status" value="1"/>
</dbReference>
<gene>
    <name evidence="2" type="ORF">F9L07_13020</name>
</gene>
<proteinExistence type="predicted"/>
<dbReference type="Pfam" id="PF01909">
    <property type="entry name" value="NTP_transf_2"/>
    <property type="match status" value="1"/>
</dbReference>
<evidence type="ECO:0000313" key="2">
    <source>
        <dbReference type="EMBL" id="KAB2812662.1"/>
    </source>
</evidence>
<reference evidence="2 3" key="1">
    <citation type="submission" date="2019-09" db="EMBL/GenBank/DDBJ databases">
        <title>Pimelobacter sp. isolated from Paulinella.</title>
        <authorList>
            <person name="Jeong S.E."/>
        </authorList>
    </citation>
    <scope>NUCLEOTIDE SEQUENCE [LARGE SCALE GENOMIC DNA]</scope>
    <source>
        <strain evidence="2 3">Pch-N</strain>
    </source>
</reference>
<dbReference type="Proteomes" id="UP000449906">
    <property type="component" value="Unassembled WGS sequence"/>
</dbReference>
<dbReference type="EMBL" id="WBVM01000001">
    <property type="protein sequence ID" value="KAB2812662.1"/>
    <property type="molecule type" value="Genomic_DNA"/>
</dbReference>
<dbReference type="Gene3D" id="1.20.120.330">
    <property type="entry name" value="Nucleotidyltransferases domain 2"/>
    <property type="match status" value="1"/>
</dbReference>
<evidence type="ECO:0000313" key="3">
    <source>
        <dbReference type="Proteomes" id="UP000449906"/>
    </source>
</evidence>
<protein>
    <submittedName>
        <fullName evidence="2">Nucleotidyltransferase domain-containing protein</fullName>
    </submittedName>
</protein>
<feature type="domain" description="Polymerase nucleotidyl transferase" evidence="1">
    <location>
        <begin position="26"/>
        <end position="57"/>
    </location>
</feature>
<dbReference type="RefSeq" id="WP_151580007.1">
    <property type="nucleotide sequence ID" value="NZ_WBVM01000001.1"/>
</dbReference>
<evidence type="ECO:0000259" key="1">
    <source>
        <dbReference type="Pfam" id="PF01909"/>
    </source>
</evidence>
<name>A0A7J5E330_NOCSI</name>
<comment type="caution">
    <text evidence="2">The sequence shown here is derived from an EMBL/GenBank/DDBJ whole genome shotgun (WGS) entry which is preliminary data.</text>
</comment>
<dbReference type="GO" id="GO:0016779">
    <property type="term" value="F:nucleotidyltransferase activity"/>
    <property type="evidence" value="ECO:0007669"/>
    <property type="project" value="InterPro"/>
</dbReference>
<accession>A0A7J5E330</accession>
<keyword evidence="2" id="KW-0808">Transferase</keyword>
<dbReference type="InterPro" id="IPR002934">
    <property type="entry name" value="Polymerase_NTP_transf_dom"/>
</dbReference>
<dbReference type="Gene3D" id="3.30.460.10">
    <property type="entry name" value="Beta Polymerase, domain 2"/>
    <property type="match status" value="1"/>
</dbReference>
<dbReference type="AlphaFoldDB" id="A0A7J5E330"/>
<organism evidence="2 3">
    <name type="scientific">Nocardioides simplex</name>
    <name type="common">Arthrobacter simplex</name>
    <dbReference type="NCBI Taxonomy" id="2045"/>
    <lineage>
        <taxon>Bacteria</taxon>
        <taxon>Bacillati</taxon>
        <taxon>Actinomycetota</taxon>
        <taxon>Actinomycetes</taxon>
        <taxon>Propionibacteriales</taxon>
        <taxon>Nocardioidaceae</taxon>
        <taxon>Pimelobacter</taxon>
    </lineage>
</organism>
<sequence length="265" mass="28922">MTPNLPALHARFLADALPRTRRDDRLLGVAVAGSLAGGTPDEHSDVDLVVVVADAAFDEVLAQRRDLVREWSGDAVVAAFTGEHVGEPRLIISLVGPPLLHVDLKFVTLGGFAERHDEPHVLWERVTTLSEALAATPAVPKSLDVQWIEDRFWVWVHYGATKVARGELHETLGFLGFLRETVLGPLAAVRNDREPCGLRRLEQVAPAEAAELSATVARYDAADAGRALLACVDLYRRWTAGLPGIERDRVAEELAVHYLQQAVAS</sequence>
<dbReference type="InterPro" id="IPR043519">
    <property type="entry name" value="NT_sf"/>
</dbReference>